<comment type="caution">
    <text evidence="1">The sequence shown here is derived from an EMBL/GenBank/DDBJ whole genome shotgun (WGS) entry which is preliminary data.</text>
</comment>
<dbReference type="EMBL" id="CATOUU010000698">
    <property type="protein sequence ID" value="CAI9942193.1"/>
    <property type="molecule type" value="Genomic_DNA"/>
</dbReference>
<organism evidence="1">
    <name type="scientific">Hexamita inflata</name>
    <dbReference type="NCBI Taxonomy" id="28002"/>
    <lineage>
        <taxon>Eukaryota</taxon>
        <taxon>Metamonada</taxon>
        <taxon>Diplomonadida</taxon>
        <taxon>Hexamitidae</taxon>
        <taxon>Hexamitinae</taxon>
        <taxon>Hexamita</taxon>
    </lineage>
</organism>
<evidence type="ECO:0000313" key="3">
    <source>
        <dbReference type="Proteomes" id="UP001642409"/>
    </source>
</evidence>
<keyword evidence="3" id="KW-1185">Reference proteome</keyword>
<dbReference type="EMBL" id="CAXDID020000258">
    <property type="protein sequence ID" value="CAL6066085.1"/>
    <property type="molecule type" value="Genomic_DNA"/>
</dbReference>
<reference evidence="2 3" key="2">
    <citation type="submission" date="2024-07" db="EMBL/GenBank/DDBJ databases">
        <authorList>
            <person name="Akdeniz Z."/>
        </authorList>
    </citation>
    <scope>NUCLEOTIDE SEQUENCE [LARGE SCALE GENOMIC DNA]</scope>
</reference>
<proteinExistence type="predicted"/>
<reference evidence="1" key="1">
    <citation type="submission" date="2023-06" db="EMBL/GenBank/DDBJ databases">
        <authorList>
            <person name="Kurt Z."/>
        </authorList>
    </citation>
    <scope>NUCLEOTIDE SEQUENCE</scope>
</reference>
<sequence length="148" mass="16728">MKSVMNISCEVNKLVKLHSQTKQVLMFVLNSNMNMYNMESVKSIHVNLGKFSFSNQLSQTSFFCNLNGIVESVQCFNYNNDSNTLDIVSQNVSQYNSANNTPQPIKVISLSQFTITKNCIDLGQNVIQQQNNGLTKLSQYRTSQDILD</sequence>
<dbReference type="AlphaFoldDB" id="A0AA86UJC2"/>
<evidence type="ECO:0000313" key="2">
    <source>
        <dbReference type="EMBL" id="CAL6066085.1"/>
    </source>
</evidence>
<accession>A0AA86UJC2</accession>
<protein>
    <submittedName>
        <fullName evidence="2">Hypothetical_protein</fullName>
    </submittedName>
</protein>
<evidence type="ECO:0000313" key="1">
    <source>
        <dbReference type="EMBL" id="CAI9942193.1"/>
    </source>
</evidence>
<dbReference type="Proteomes" id="UP001642409">
    <property type="component" value="Unassembled WGS sequence"/>
</dbReference>
<gene>
    <name evidence="1" type="ORF">HINF_LOCUS29838</name>
    <name evidence="2" type="ORF">HINF_LOCUS52152</name>
</gene>
<name>A0AA86UJC2_9EUKA</name>